<sequence>MIRRLKACLNGGRSRAEHPAVPVTAAELARDAAQAVAAGAEAVHLHPRGPDGAESLDAADIGAAVAAVRQRCPGLAVGVSTGLWITGGDVAARHAAVARWAGLPAGRRPAFASVNAGEDGFAALTGLLGAAGIAVEAGVWSPADAERVAGVPVDRILIEVLDAPAAGAVAAADAILGRLDRLGVTGPRLLHGEDDACWPLVAHAGRLGLPTRIGLEDTLVTDDGRPATDNAALVRRALRVWSAQRERR</sequence>
<evidence type="ECO:0000313" key="2">
    <source>
        <dbReference type="Proteomes" id="UP000647172"/>
    </source>
</evidence>
<proteinExistence type="predicted"/>
<dbReference type="EMBL" id="BOMQ01000026">
    <property type="protein sequence ID" value="GIE48571.1"/>
    <property type="molecule type" value="Genomic_DNA"/>
</dbReference>
<protein>
    <submittedName>
        <fullName evidence="1">3-keto-5-aminohexanoate cleavage enzyme</fullName>
    </submittedName>
</protein>
<evidence type="ECO:0000313" key="1">
    <source>
        <dbReference type="EMBL" id="GIE48571.1"/>
    </source>
</evidence>
<name>A0A919JG44_9ACTN</name>
<dbReference type="GO" id="GO:0043720">
    <property type="term" value="F:3-keto-5-aminohexanoate cleavage activity"/>
    <property type="evidence" value="ECO:0007669"/>
    <property type="project" value="InterPro"/>
</dbReference>
<dbReference type="PANTHER" id="PTHR37418:SF1">
    <property type="entry name" value="3-KETO-5-AMINOHEXANOATE CLEAVAGE PROTEIN"/>
    <property type="match status" value="1"/>
</dbReference>
<dbReference type="AlphaFoldDB" id="A0A919JG44"/>
<comment type="caution">
    <text evidence="1">The sequence shown here is derived from an EMBL/GenBank/DDBJ whole genome shotgun (WGS) entry which is preliminary data.</text>
</comment>
<dbReference type="PANTHER" id="PTHR37418">
    <property type="entry name" value="3-KETO-5-AMINOHEXANOATE CLEAVAGE ENZYME-RELATED"/>
    <property type="match status" value="1"/>
</dbReference>
<dbReference type="InterPro" id="IPR013785">
    <property type="entry name" value="Aldolase_TIM"/>
</dbReference>
<dbReference type="Pfam" id="PF05853">
    <property type="entry name" value="BKACE"/>
    <property type="match status" value="1"/>
</dbReference>
<accession>A0A919JG44</accession>
<keyword evidence="2" id="KW-1185">Reference proteome</keyword>
<dbReference type="Gene3D" id="3.20.20.70">
    <property type="entry name" value="Aldolase class I"/>
    <property type="match status" value="2"/>
</dbReference>
<reference evidence="1" key="1">
    <citation type="submission" date="2021-01" db="EMBL/GenBank/DDBJ databases">
        <title>Whole genome shotgun sequence of Actinoplanes nipponensis NBRC 14063.</title>
        <authorList>
            <person name="Komaki H."/>
            <person name="Tamura T."/>
        </authorList>
    </citation>
    <scope>NUCLEOTIDE SEQUENCE</scope>
    <source>
        <strain evidence="1">NBRC 14063</strain>
    </source>
</reference>
<dbReference type="Proteomes" id="UP000647172">
    <property type="component" value="Unassembled WGS sequence"/>
</dbReference>
<dbReference type="InterPro" id="IPR008567">
    <property type="entry name" value="BKACE"/>
</dbReference>
<organism evidence="1 2">
    <name type="scientific">Actinoplanes nipponensis</name>
    <dbReference type="NCBI Taxonomy" id="135950"/>
    <lineage>
        <taxon>Bacteria</taxon>
        <taxon>Bacillati</taxon>
        <taxon>Actinomycetota</taxon>
        <taxon>Actinomycetes</taxon>
        <taxon>Micromonosporales</taxon>
        <taxon>Micromonosporaceae</taxon>
        <taxon>Actinoplanes</taxon>
    </lineage>
</organism>
<gene>
    <name evidence="1" type="ORF">Ani05nite_21050</name>
</gene>
<dbReference type="RefSeq" id="WP_203767237.1">
    <property type="nucleotide sequence ID" value="NZ_BAAAYJ010000114.1"/>
</dbReference>